<reference evidence="1" key="1">
    <citation type="submission" date="2019-02" db="EMBL/GenBank/DDBJ databases">
        <authorList>
            <person name="Gruber-Vodicka R. H."/>
            <person name="Seah K. B. B."/>
        </authorList>
    </citation>
    <scope>NUCLEOTIDE SEQUENCE</scope>
    <source>
        <strain evidence="1">BECK_BY7</strain>
    </source>
</reference>
<accession>A0A450WD46</accession>
<sequence length="77" mass="8800">MFPELSDSMRGWQTRKRPALPAATTELVAPARDGRLTTVRDDTLKTPFRLSVPAPLPVKERRETPGMYMTIYQRTPK</sequence>
<dbReference type="AlphaFoldDB" id="A0A450WD46"/>
<protein>
    <submittedName>
        <fullName evidence="1">Uncharacterized protein</fullName>
    </submittedName>
</protein>
<evidence type="ECO:0000313" key="1">
    <source>
        <dbReference type="EMBL" id="VFK14972.1"/>
    </source>
</evidence>
<organism evidence="1">
    <name type="scientific">Candidatus Kentrum sp. LFY</name>
    <dbReference type="NCBI Taxonomy" id="2126342"/>
    <lineage>
        <taxon>Bacteria</taxon>
        <taxon>Pseudomonadati</taxon>
        <taxon>Pseudomonadota</taxon>
        <taxon>Gammaproteobacteria</taxon>
        <taxon>Candidatus Kentrum</taxon>
    </lineage>
</organism>
<dbReference type="EMBL" id="CAADFN010000012">
    <property type="protein sequence ID" value="VFK14972.1"/>
    <property type="molecule type" value="Genomic_DNA"/>
</dbReference>
<gene>
    <name evidence="1" type="ORF">BECKLFY1418C_GA0070996_101214</name>
</gene>
<proteinExistence type="predicted"/>
<name>A0A450WD46_9GAMM</name>